<name>A0ABU6RXQ3_9FABA</name>
<gene>
    <name evidence="2" type="ORF">PIB30_099208</name>
</gene>
<protein>
    <submittedName>
        <fullName evidence="2">Uncharacterized protein</fullName>
    </submittedName>
</protein>
<proteinExistence type="predicted"/>
<evidence type="ECO:0000313" key="2">
    <source>
        <dbReference type="EMBL" id="MED6128570.1"/>
    </source>
</evidence>
<evidence type="ECO:0000313" key="3">
    <source>
        <dbReference type="Proteomes" id="UP001341840"/>
    </source>
</evidence>
<reference evidence="2 3" key="1">
    <citation type="journal article" date="2023" name="Plants (Basel)">
        <title>Bridging the Gap: Combining Genomics and Transcriptomics Approaches to Understand Stylosanthes scabra, an Orphan Legume from the Brazilian Caatinga.</title>
        <authorList>
            <person name="Ferreira-Neto J.R.C."/>
            <person name="da Silva M.D."/>
            <person name="Binneck E."/>
            <person name="de Melo N.F."/>
            <person name="da Silva R.H."/>
            <person name="de Melo A.L.T.M."/>
            <person name="Pandolfi V."/>
            <person name="Bustamante F.O."/>
            <person name="Brasileiro-Vidal A.C."/>
            <person name="Benko-Iseppon A.M."/>
        </authorList>
    </citation>
    <scope>NUCLEOTIDE SEQUENCE [LARGE SCALE GENOMIC DNA]</scope>
    <source>
        <tissue evidence="2">Leaves</tissue>
    </source>
</reference>
<keyword evidence="3" id="KW-1185">Reference proteome</keyword>
<organism evidence="2 3">
    <name type="scientific">Stylosanthes scabra</name>
    <dbReference type="NCBI Taxonomy" id="79078"/>
    <lineage>
        <taxon>Eukaryota</taxon>
        <taxon>Viridiplantae</taxon>
        <taxon>Streptophyta</taxon>
        <taxon>Embryophyta</taxon>
        <taxon>Tracheophyta</taxon>
        <taxon>Spermatophyta</taxon>
        <taxon>Magnoliopsida</taxon>
        <taxon>eudicotyledons</taxon>
        <taxon>Gunneridae</taxon>
        <taxon>Pentapetalae</taxon>
        <taxon>rosids</taxon>
        <taxon>fabids</taxon>
        <taxon>Fabales</taxon>
        <taxon>Fabaceae</taxon>
        <taxon>Papilionoideae</taxon>
        <taxon>50 kb inversion clade</taxon>
        <taxon>dalbergioids sensu lato</taxon>
        <taxon>Dalbergieae</taxon>
        <taxon>Pterocarpus clade</taxon>
        <taxon>Stylosanthes</taxon>
    </lineage>
</organism>
<sequence length="69" mass="7607">MGTESSSSCSFLPGFEPCSGQSHIHRDLARAQLSPQIEALPLVVCESLAIDRTREDEEDREDDVLSDET</sequence>
<evidence type="ECO:0000256" key="1">
    <source>
        <dbReference type="SAM" id="MobiDB-lite"/>
    </source>
</evidence>
<dbReference type="EMBL" id="JASCZI010032832">
    <property type="protein sequence ID" value="MED6128570.1"/>
    <property type="molecule type" value="Genomic_DNA"/>
</dbReference>
<comment type="caution">
    <text evidence="2">The sequence shown here is derived from an EMBL/GenBank/DDBJ whole genome shotgun (WGS) entry which is preliminary data.</text>
</comment>
<accession>A0ABU6RXQ3</accession>
<feature type="non-terminal residue" evidence="2">
    <location>
        <position position="69"/>
    </location>
</feature>
<feature type="region of interest" description="Disordered" evidence="1">
    <location>
        <begin position="50"/>
        <end position="69"/>
    </location>
</feature>
<dbReference type="Proteomes" id="UP001341840">
    <property type="component" value="Unassembled WGS sequence"/>
</dbReference>
<feature type="compositionally biased region" description="Acidic residues" evidence="1">
    <location>
        <begin position="56"/>
        <end position="69"/>
    </location>
</feature>